<reference evidence="5" key="1">
    <citation type="submission" date="2020-05" db="EMBL/GenBank/DDBJ databases">
        <authorList>
            <person name="Chiriac C."/>
            <person name="Salcher M."/>
            <person name="Ghai R."/>
            <person name="Kavagutti S V."/>
        </authorList>
    </citation>
    <scope>NUCLEOTIDE SEQUENCE</scope>
</reference>
<sequence length="110" mass="12541">MTLNTHTYMYGSIPATAAAWTRHLAETLAGVEAARTAQLATINPDPDDLVARAYRDAVIRILAEVRTARRMLEEGRYGLCVGCHRRIDDERLEHRRWATQCPDCARRVYQ</sequence>
<evidence type="ECO:0000256" key="2">
    <source>
        <dbReference type="ARBA" id="ARBA00022771"/>
    </source>
</evidence>
<keyword evidence="1" id="KW-0479">Metal-binding</keyword>
<dbReference type="PROSITE" id="PS51128">
    <property type="entry name" value="ZF_DKSA_2"/>
    <property type="match status" value="1"/>
</dbReference>
<feature type="domain" description="Zinc finger DksA/TraR C4-type" evidence="4">
    <location>
        <begin position="75"/>
        <end position="110"/>
    </location>
</feature>
<dbReference type="Pfam" id="PF01258">
    <property type="entry name" value="zf-dskA_traR"/>
    <property type="match status" value="1"/>
</dbReference>
<evidence type="ECO:0000259" key="4">
    <source>
        <dbReference type="Pfam" id="PF01258"/>
    </source>
</evidence>
<evidence type="ECO:0000313" key="5">
    <source>
        <dbReference type="EMBL" id="CAB4942891.1"/>
    </source>
</evidence>
<organism evidence="5">
    <name type="scientific">freshwater metagenome</name>
    <dbReference type="NCBI Taxonomy" id="449393"/>
    <lineage>
        <taxon>unclassified sequences</taxon>
        <taxon>metagenomes</taxon>
        <taxon>ecological metagenomes</taxon>
    </lineage>
</organism>
<protein>
    <submittedName>
        <fullName evidence="5">Unannotated protein</fullName>
    </submittedName>
</protein>
<gene>
    <name evidence="5" type="ORF">UFOPK3662_02035</name>
</gene>
<dbReference type="EMBL" id="CAFBMW010000016">
    <property type="protein sequence ID" value="CAB4942891.1"/>
    <property type="molecule type" value="Genomic_DNA"/>
</dbReference>
<proteinExistence type="predicted"/>
<dbReference type="Gene3D" id="1.20.120.910">
    <property type="entry name" value="DksA, coiled-coil domain"/>
    <property type="match status" value="1"/>
</dbReference>
<accession>A0A6J7JK05</accession>
<keyword evidence="2" id="KW-0863">Zinc-finger</keyword>
<dbReference type="GO" id="GO:0008270">
    <property type="term" value="F:zinc ion binding"/>
    <property type="evidence" value="ECO:0007669"/>
    <property type="project" value="UniProtKB-KW"/>
</dbReference>
<dbReference type="AlphaFoldDB" id="A0A6J7JK05"/>
<keyword evidence="3" id="KW-0862">Zinc</keyword>
<evidence type="ECO:0000256" key="1">
    <source>
        <dbReference type="ARBA" id="ARBA00022723"/>
    </source>
</evidence>
<name>A0A6J7JK05_9ZZZZ</name>
<dbReference type="InterPro" id="IPR000962">
    <property type="entry name" value="Znf_DskA_TraR"/>
</dbReference>
<evidence type="ECO:0000256" key="3">
    <source>
        <dbReference type="ARBA" id="ARBA00022833"/>
    </source>
</evidence>